<dbReference type="PANTHER" id="PTHR21220">
    <property type="entry name" value="DNA-DEPENDENT METALLOPROTEASE SPRTN"/>
    <property type="match status" value="1"/>
</dbReference>
<dbReference type="InterPro" id="IPR044245">
    <property type="entry name" value="Spartan"/>
</dbReference>
<sequence length="249" mass="28973">MENVKANEKLRKTIKKQIKIKKQQNKFECENSSKNRQSLRLRSKNNPPNDNVPALFKHNLGITHEIELPADFDFENATIIDEAFEADNPPDILEMFKQFNRKFFGGIIKFRVENSVYLKSHWSLTDLSGQVIKISKSMHKNQRRGVVVGTLLREMIHAYLWYQSVPLARNRKNCEEYLNEVRRVEKMAGCSIDIKPTKPMGLPLYKFECVLCGENSVRRINQAPNHTHPAFDRHERECGGEYLLTVLES</sequence>
<accession>A0A6V7L439</accession>
<evidence type="ECO:0000256" key="1">
    <source>
        <dbReference type="SAM" id="MobiDB-lite"/>
    </source>
</evidence>
<evidence type="ECO:0000313" key="3">
    <source>
        <dbReference type="EMBL" id="CAD1570933.1"/>
    </source>
</evidence>
<evidence type="ECO:0000259" key="2">
    <source>
        <dbReference type="Pfam" id="PF10263"/>
    </source>
</evidence>
<feature type="region of interest" description="Disordered" evidence="1">
    <location>
        <begin position="25"/>
        <end position="52"/>
    </location>
</feature>
<proteinExistence type="predicted"/>
<protein>
    <recommendedName>
        <fullName evidence="2">SprT-like domain-containing protein</fullName>
    </recommendedName>
</protein>
<dbReference type="EMBL" id="CADCXW020000332">
    <property type="protein sequence ID" value="CAD1570933.1"/>
    <property type="molecule type" value="Genomic_DNA"/>
</dbReference>
<gene>
    <name evidence="3" type="ORF">BBRV_LOCUS96116</name>
</gene>
<feature type="domain" description="SprT-like" evidence="2">
    <location>
        <begin position="94"/>
        <end position="192"/>
    </location>
</feature>
<dbReference type="AlphaFoldDB" id="A0A6V7L439"/>
<dbReference type="GO" id="GO:0031593">
    <property type="term" value="F:polyubiquitin modification-dependent protein binding"/>
    <property type="evidence" value="ECO:0007669"/>
    <property type="project" value="TreeGrafter"/>
</dbReference>
<dbReference type="InterPro" id="IPR006640">
    <property type="entry name" value="SprT-like_domain"/>
</dbReference>
<reference evidence="3" key="1">
    <citation type="submission" date="2020-07" db="EMBL/GenBank/DDBJ databases">
        <authorList>
            <person name="Ferguson B K."/>
        </authorList>
    </citation>
    <scope>NUCLEOTIDE SEQUENCE</scope>
    <source>
        <strain evidence="3">L06</strain>
    </source>
</reference>
<organism evidence="3">
    <name type="scientific">Bracon brevicornis</name>
    <dbReference type="NCBI Taxonomy" id="1563983"/>
    <lineage>
        <taxon>Eukaryota</taxon>
        <taxon>Metazoa</taxon>
        <taxon>Ecdysozoa</taxon>
        <taxon>Arthropoda</taxon>
        <taxon>Hexapoda</taxon>
        <taxon>Insecta</taxon>
        <taxon>Pterygota</taxon>
        <taxon>Neoptera</taxon>
        <taxon>Endopterygota</taxon>
        <taxon>Hymenoptera</taxon>
        <taxon>Apocrita</taxon>
        <taxon>Ichneumonoidea</taxon>
        <taxon>Braconidae</taxon>
        <taxon>Braconinae</taxon>
        <taxon>Bracon</taxon>
    </lineage>
</organism>
<dbReference type="GO" id="GO:0004222">
    <property type="term" value="F:metalloendopeptidase activity"/>
    <property type="evidence" value="ECO:0007669"/>
    <property type="project" value="InterPro"/>
</dbReference>
<name>A0A6V7L439_9HYME</name>
<dbReference type="GO" id="GO:0006974">
    <property type="term" value="P:DNA damage response"/>
    <property type="evidence" value="ECO:0007669"/>
    <property type="project" value="InterPro"/>
</dbReference>
<dbReference type="Pfam" id="PF10263">
    <property type="entry name" value="SprT-like"/>
    <property type="match status" value="1"/>
</dbReference>
<dbReference type="PANTHER" id="PTHR21220:SF0">
    <property type="entry name" value="DNA-DEPENDENT METALLOPROTEASE SPRTN"/>
    <property type="match status" value="1"/>
</dbReference>
<dbReference type="GO" id="GO:0005634">
    <property type="term" value="C:nucleus"/>
    <property type="evidence" value="ECO:0007669"/>
    <property type="project" value="TreeGrafter"/>
</dbReference>
<dbReference type="GO" id="GO:0003697">
    <property type="term" value="F:single-stranded DNA binding"/>
    <property type="evidence" value="ECO:0007669"/>
    <property type="project" value="InterPro"/>
</dbReference>